<dbReference type="Gene3D" id="2.60.210.10">
    <property type="entry name" value="Apoptosis, Tumor Necrosis Factor Receptor Associated Protein 2, Chain A"/>
    <property type="match status" value="1"/>
</dbReference>
<dbReference type="AlphaFoldDB" id="F2UHK8"/>
<dbReference type="InterPro" id="IPR000315">
    <property type="entry name" value="Znf_B-box"/>
</dbReference>
<dbReference type="GO" id="GO:0005164">
    <property type="term" value="F:tumor necrosis factor receptor binding"/>
    <property type="evidence" value="ECO:0007669"/>
    <property type="project" value="TreeGrafter"/>
</dbReference>
<dbReference type="SUPFAM" id="SSF49599">
    <property type="entry name" value="TRAF domain-like"/>
    <property type="match status" value="1"/>
</dbReference>
<dbReference type="GO" id="GO:0005778">
    <property type="term" value="C:peroxisomal membrane"/>
    <property type="evidence" value="ECO:0007669"/>
    <property type="project" value="TreeGrafter"/>
</dbReference>
<evidence type="ECO:0008006" key="7">
    <source>
        <dbReference type="Google" id="ProtNLM"/>
    </source>
</evidence>
<dbReference type="SUPFAM" id="SSF57850">
    <property type="entry name" value="RING/U-box"/>
    <property type="match status" value="1"/>
</dbReference>
<keyword evidence="6" id="KW-1185">Reference proteome</keyword>
<dbReference type="InterPro" id="IPR053003">
    <property type="entry name" value="TRIM_RBCC_E3_ubiq-ligases"/>
</dbReference>
<feature type="domain" description="B box-type" evidence="4">
    <location>
        <begin position="95"/>
        <end position="135"/>
    </location>
</feature>
<dbReference type="GO" id="GO:0016235">
    <property type="term" value="C:aggresome"/>
    <property type="evidence" value="ECO:0007669"/>
    <property type="project" value="TreeGrafter"/>
</dbReference>
<evidence type="ECO:0000256" key="2">
    <source>
        <dbReference type="PROSITE-ProRule" id="PRU00024"/>
    </source>
</evidence>
<dbReference type="OMA" id="FDDIFKC"/>
<dbReference type="CDD" id="cd19756">
    <property type="entry name" value="Bbox2"/>
    <property type="match status" value="1"/>
</dbReference>
<dbReference type="InterPro" id="IPR001841">
    <property type="entry name" value="Znf_RING"/>
</dbReference>
<protein>
    <recommendedName>
        <fullName evidence="7">RING-type domain-containing protein</fullName>
    </recommendedName>
</protein>
<organism evidence="6">
    <name type="scientific">Salpingoeca rosetta (strain ATCC 50818 / BSB-021)</name>
    <dbReference type="NCBI Taxonomy" id="946362"/>
    <lineage>
        <taxon>Eukaryota</taxon>
        <taxon>Choanoflagellata</taxon>
        <taxon>Craspedida</taxon>
        <taxon>Salpingoecidae</taxon>
        <taxon>Salpingoeca</taxon>
    </lineage>
</organism>
<dbReference type="GO" id="GO:0008270">
    <property type="term" value="F:zinc ion binding"/>
    <property type="evidence" value="ECO:0007669"/>
    <property type="project" value="UniProtKB-KW"/>
</dbReference>
<evidence type="ECO:0000259" key="4">
    <source>
        <dbReference type="PROSITE" id="PS50119"/>
    </source>
</evidence>
<keyword evidence="1" id="KW-0479">Metal-binding</keyword>
<reference evidence="5" key="1">
    <citation type="submission" date="2009-08" db="EMBL/GenBank/DDBJ databases">
        <title>Annotation of Salpingoeca rosetta.</title>
        <authorList>
            <consortium name="The Broad Institute Genome Sequencing Platform"/>
            <person name="Russ C."/>
            <person name="Cuomo C."/>
            <person name="Burger G."/>
            <person name="Gray M.W."/>
            <person name="Holland P.W.H."/>
            <person name="King N."/>
            <person name="Lang F.B.F."/>
            <person name="Roger A.J."/>
            <person name="Ruiz-Trillo I."/>
            <person name="Young S.K."/>
            <person name="Zeng Q."/>
            <person name="Gargeya S."/>
            <person name="Alvarado L."/>
            <person name="Berlin A."/>
            <person name="Chapman S.B."/>
            <person name="Chen Z."/>
            <person name="Freedman E."/>
            <person name="Gellesch M."/>
            <person name="Goldberg J."/>
            <person name="Griggs A."/>
            <person name="Gujja S."/>
            <person name="Heilman E."/>
            <person name="Heiman D."/>
            <person name="Howarth C."/>
            <person name="Mehta T."/>
            <person name="Neiman D."/>
            <person name="Pearson M."/>
            <person name="Roberts A."/>
            <person name="Saif S."/>
            <person name="Shea T."/>
            <person name="Shenoy N."/>
            <person name="Sisk P."/>
            <person name="Stolte C."/>
            <person name="Sykes S."/>
            <person name="White J."/>
            <person name="Yandava C."/>
            <person name="Haas B."/>
            <person name="Nusbaum C."/>
            <person name="Birren B."/>
        </authorList>
    </citation>
    <scope>NUCLEOTIDE SEQUENCE [LARGE SCALE GENOMIC DNA]</scope>
    <source>
        <strain evidence="5">ATCC 50818</strain>
    </source>
</reference>
<evidence type="ECO:0000313" key="5">
    <source>
        <dbReference type="EMBL" id="EGD76607.1"/>
    </source>
</evidence>
<dbReference type="PANTHER" id="PTHR36754">
    <property type="entry name" value="E3 UBIQUITIN-PROTEIN LIGASE TRIM37"/>
    <property type="match status" value="1"/>
</dbReference>
<name>F2UHK8_SALR5</name>
<sequence length="465" mass="53766">MDLLKQFQCHICHGTLQGAVVCPHCGAKGCAACFSTWLSNKQACPYCRGTLTVKSLVKLPWLDPIVIEAVRHGLENSEESVEEEPELAELVREKMMAEHCEQHKELVKVYCKQCECCLCVRCFFETHQRHECCPIDDVYRLEMKALERNLRRLKEQQTDFTRWMKEVETQVTLLDAAGKEATEQLDKHRDMCKAIIEKQREEKLRRLLGYHEQLTQHRATLEAILHRIETVARPQSKPLILRSRHQISSMIHEFLRQPVAPPPAISMEVVPAIPEQVTKVFVVRAFAEKIARYRTIVSDALNICGAQWILKLEKNPNPTVSGPYLSAFIEMIRGPEDGVIPEAACEFVWRMELVPPDGSERNRVVREATSRFCLHDSWGYDNMCSLEFVEDHFVSSDDGTLTCRFSIQPSSYYLLYRLSEWHCKSLTRTGSSVTHNHHQQQQQQQQQQQREQRQSLSCIHCLSHQ</sequence>
<dbReference type="eggNOG" id="KOG2177">
    <property type="taxonomic scope" value="Eukaryota"/>
</dbReference>
<dbReference type="GO" id="GO:0070842">
    <property type="term" value="P:aggresome assembly"/>
    <property type="evidence" value="ECO:0007669"/>
    <property type="project" value="TreeGrafter"/>
</dbReference>
<dbReference type="PANTHER" id="PTHR36754:SF2">
    <property type="entry name" value="E3 UBIQUITIN-PROTEIN LIGASE TRIM37"/>
    <property type="match status" value="1"/>
</dbReference>
<dbReference type="KEGG" id="sre:PTSG_12627"/>
<dbReference type="InterPro" id="IPR013083">
    <property type="entry name" value="Znf_RING/FYVE/PHD"/>
</dbReference>
<dbReference type="OrthoDB" id="6105938at2759"/>
<dbReference type="SUPFAM" id="SSF57845">
    <property type="entry name" value="B-box zinc-binding domain"/>
    <property type="match status" value="1"/>
</dbReference>
<dbReference type="GO" id="GO:0031625">
    <property type="term" value="F:ubiquitin protein ligase binding"/>
    <property type="evidence" value="ECO:0007669"/>
    <property type="project" value="TreeGrafter"/>
</dbReference>
<dbReference type="InterPro" id="IPR008974">
    <property type="entry name" value="TRAF-like"/>
</dbReference>
<dbReference type="PROSITE" id="PS50089">
    <property type="entry name" value="ZF_RING_2"/>
    <property type="match status" value="1"/>
</dbReference>
<evidence type="ECO:0000259" key="3">
    <source>
        <dbReference type="PROSITE" id="PS50089"/>
    </source>
</evidence>
<dbReference type="Gene3D" id="3.30.160.60">
    <property type="entry name" value="Classic Zinc Finger"/>
    <property type="match status" value="1"/>
</dbReference>
<dbReference type="GeneID" id="16072081"/>
<dbReference type="GO" id="GO:0051865">
    <property type="term" value="P:protein autoubiquitination"/>
    <property type="evidence" value="ECO:0007669"/>
    <property type="project" value="TreeGrafter"/>
</dbReference>
<evidence type="ECO:0000256" key="1">
    <source>
        <dbReference type="ARBA" id="ARBA00022723"/>
    </source>
</evidence>
<keyword evidence="2" id="KW-0862">Zinc</keyword>
<dbReference type="EMBL" id="GL832974">
    <property type="protein sequence ID" value="EGD76607.1"/>
    <property type="molecule type" value="Genomic_DNA"/>
</dbReference>
<feature type="domain" description="RING-type" evidence="3">
    <location>
        <begin position="9"/>
        <end position="48"/>
    </location>
</feature>
<dbReference type="Proteomes" id="UP000007799">
    <property type="component" value="Unassembled WGS sequence"/>
</dbReference>
<dbReference type="Gene3D" id="3.30.40.10">
    <property type="entry name" value="Zinc/RING finger domain, C3HC4 (zinc finger)"/>
    <property type="match status" value="1"/>
</dbReference>
<keyword evidence="2" id="KW-0863">Zinc-finger</keyword>
<dbReference type="Pfam" id="PF00643">
    <property type="entry name" value="zf-B_box"/>
    <property type="match status" value="1"/>
</dbReference>
<gene>
    <name evidence="5" type="ORF">PTSG_12627</name>
</gene>
<evidence type="ECO:0000313" key="6">
    <source>
        <dbReference type="Proteomes" id="UP000007799"/>
    </source>
</evidence>
<accession>F2UHK8</accession>
<dbReference type="PROSITE" id="PS50119">
    <property type="entry name" value="ZF_BBOX"/>
    <property type="match status" value="1"/>
</dbReference>
<dbReference type="RefSeq" id="XP_004991521.1">
    <property type="nucleotide sequence ID" value="XM_004991464.1"/>
</dbReference>
<dbReference type="FunCoup" id="F2UHK8">
    <property type="interactions" value="979"/>
</dbReference>
<dbReference type="GO" id="GO:0006513">
    <property type="term" value="P:protein monoubiquitination"/>
    <property type="evidence" value="ECO:0007669"/>
    <property type="project" value="TreeGrafter"/>
</dbReference>
<dbReference type="InParanoid" id="F2UHK8"/>
<dbReference type="GO" id="GO:0061630">
    <property type="term" value="F:ubiquitin protein ligase activity"/>
    <property type="evidence" value="ECO:0007669"/>
    <property type="project" value="TreeGrafter"/>
</dbReference>
<dbReference type="STRING" id="946362.F2UHK8"/>
<proteinExistence type="predicted"/>